<dbReference type="Pfam" id="PF01494">
    <property type="entry name" value="FAD_binding_3"/>
    <property type="match status" value="1"/>
</dbReference>
<feature type="non-terminal residue" evidence="8">
    <location>
        <position position="716"/>
    </location>
</feature>
<dbReference type="InterPro" id="IPR002938">
    <property type="entry name" value="FAD-bd"/>
</dbReference>
<dbReference type="GO" id="GO:0016829">
    <property type="term" value="F:lyase activity"/>
    <property type="evidence" value="ECO:0007669"/>
    <property type="project" value="InterPro"/>
</dbReference>
<dbReference type="Pfam" id="PF06314">
    <property type="entry name" value="ADC"/>
    <property type="match status" value="1"/>
</dbReference>
<evidence type="ECO:0000256" key="5">
    <source>
        <dbReference type="ARBA" id="ARBA00023033"/>
    </source>
</evidence>
<dbReference type="InterPro" id="IPR036188">
    <property type="entry name" value="FAD/NAD-bd_sf"/>
</dbReference>
<sequence>MGSIAPDMPQTNGTNNVQNGTHPTPLNIAIVGAGIGGLSAAIFLRQQGHYVTLYEQSRFANELGAAVHLAPNASSLLRRVGINPEDQGANPTLSLAQYKPNGETMFHVDVTKMSGMWQDTWYFAHRVHLHSELKRVATAEEGKGRPAVLKTSSRVLDVSNDGRVICESGEEIQADVVVGADGVHSKTRAKLPGAEGIKNFGSGKSAFRFLMPREKALADPETKRFAEKEGHLGMFFAQDRRVIIYPTTNNTLLNFVCIHPTAESEIDRSGDGEWSQQGHKSKLLEVYKDFDPALVKLLSLADEDTLKVWELLDMENLPTWTDGKLVLIGDAAHPFTPHQGQGAAQAIEDAASLGVVLPLGTPLEEIPERLKLYEKCRYERASKIQEYSRLAGRDLGTGPPLDTTEYTGYNFGHDEWDFSTQKLREHLWARKPNLYWRAPVSFGPAPGPRQDHIGNPRDGRNSKFRTASIKFATSRTVLQGLFPSANFRFPSPATRVLATLSVTTLGNLEWLGGRGYSMLGLYIHGVLHKAEDGTVRTGSYLPVLFEDLADPILSGREELGMPKVWSELGIEQNTAGASFDATASWLGSKFFDFKINGLAEVMGADQVQPPASSENEGLLWYKSIPSTGPPSAKSSRAVDSSYAVFLPNVEESKVEKKIEKTWRGSGSFSFTKLDEKALPTLHHVVERLAEIPVFGVVEATVVEGTGVSDVKSAQRI</sequence>
<dbReference type="RefSeq" id="XP_033389773.1">
    <property type="nucleotide sequence ID" value="XM_033524169.1"/>
</dbReference>
<evidence type="ECO:0000313" key="8">
    <source>
        <dbReference type="EMBL" id="KAF2021434.1"/>
    </source>
</evidence>
<evidence type="ECO:0000256" key="2">
    <source>
        <dbReference type="ARBA" id="ARBA00022630"/>
    </source>
</evidence>
<feature type="compositionally biased region" description="Low complexity" evidence="6">
    <location>
        <begin position="10"/>
        <end position="20"/>
    </location>
</feature>
<keyword evidence="2" id="KW-0285">Flavoprotein</keyword>
<dbReference type="SUPFAM" id="SSF54373">
    <property type="entry name" value="FAD-linked reductases, C-terminal domain"/>
    <property type="match status" value="1"/>
</dbReference>
<dbReference type="InterPro" id="IPR023375">
    <property type="entry name" value="ADC_dom_sf"/>
</dbReference>
<evidence type="ECO:0000313" key="9">
    <source>
        <dbReference type="Proteomes" id="UP000799778"/>
    </source>
</evidence>
<name>A0A6A5YA04_9PLEO</name>
<dbReference type="PANTHER" id="PTHR13789">
    <property type="entry name" value="MONOOXYGENASE"/>
    <property type="match status" value="1"/>
</dbReference>
<dbReference type="PANTHER" id="PTHR13789:SF261">
    <property type="entry name" value="HYDROXYLASE, PUTATIVE (AFU_ORTHOLOGUE AFUA_7G00590)-RELATED"/>
    <property type="match status" value="1"/>
</dbReference>
<comment type="similarity">
    <text evidence="1">Belongs to the paxM FAD-dependent monooxygenase family.</text>
</comment>
<accession>A0A6A5YA04</accession>
<dbReference type="GeneID" id="54281566"/>
<dbReference type="InterPro" id="IPR010451">
    <property type="entry name" value="Acetoacetate_decarboxylase"/>
</dbReference>
<protein>
    <submittedName>
        <fullName evidence="8">FAD/NAD(P)-binding domain-containing protein</fullName>
    </submittedName>
</protein>
<evidence type="ECO:0000256" key="3">
    <source>
        <dbReference type="ARBA" id="ARBA00022827"/>
    </source>
</evidence>
<organism evidence="8 9">
    <name type="scientific">Aaosphaeria arxii CBS 175.79</name>
    <dbReference type="NCBI Taxonomy" id="1450172"/>
    <lineage>
        <taxon>Eukaryota</taxon>
        <taxon>Fungi</taxon>
        <taxon>Dikarya</taxon>
        <taxon>Ascomycota</taxon>
        <taxon>Pezizomycotina</taxon>
        <taxon>Dothideomycetes</taxon>
        <taxon>Pleosporomycetidae</taxon>
        <taxon>Pleosporales</taxon>
        <taxon>Pleosporales incertae sedis</taxon>
        <taxon>Aaosphaeria</taxon>
    </lineage>
</organism>
<evidence type="ECO:0000259" key="7">
    <source>
        <dbReference type="Pfam" id="PF01494"/>
    </source>
</evidence>
<dbReference type="GO" id="GO:0004497">
    <property type="term" value="F:monooxygenase activity"/>
    <property type="evidence" value="ECO:0007669"/>
    <property type="project" value="UniProtKB-KW"/>
</dbReference>
<gene>
    <name evidence="8" type="ORF">BU24DRAFT_362066</name>
</gene>
<keyword evidence="4" id="KW-0560">Oxidoreductase</keyword>
<dbReference type="Gene3D" id="2.40.400.10">
    <property type="entry name" value="Acetoacetate decarboxylase-like"/>
    <property type="match status" value="1"/>
</dbReference>
<keyword evidence="9" id="KW-1185">Reference proteome</keyword>
<dbReference type="SUPFAM" id="SSF160104">
    <property type="entry name" value="Acetoacetate decarboxylase-like"/>
    <property type="match status" value="1"/>
</dbReference>
<dbReference type="Proteomes" id="UP000799778">
    <property type="component" value="Unassembled WGS sequence"/>
</dbReference>
<dbReference type="AlphaFoldDB" id="A0A6A5YA04"/>
<proteinExistence type="inferred from homology"/>
<feature type="domain" description="FAD-binding" evidence="7">
    <location>
        <begin position="28"/>
        <end position="384"/>
    </location>
</feature>
<dbReference type="InterPro" id="IPR050493">
    <property type="entry name" value="FAD-dep_Monooxygenase_BioMet"/>
</dbReference>
<evidence type="ECO:0000256" key="1">
    <source>
        <dbReference type="ARBA" id="ARBA00007992"/>
    </source>
</evidence>
<dbReference type="PRINTS" id="PR00420">
    <property type="entry name" value="RNGMNOXGNASE"/>
</dbReference>
<reference evidence="8" key="1">
    <citation type="journal article" date="2020" name="Stud. Mycol.">
        <title>101 Dothideomycetes genomes: a test case for predicting lifestyles and emergence of pathogens.</title>
        <authorList>
            <person name="Haridas S."/>
            <person name="Albert R."/>
            <person name="Binder M."/>
            <person name="Bloem J."/>
            <person name="Labutti K."/>
            <person name="Salamov A."/>
            <person name="Andreopoulos B."/>
            <person name="Baker S."/>
            <person name="Barry K."/>
            <person name="Bills G."/>
            <person name="Bluhm B."/>
            <person name="Cannon C."/>
            <person name="Castanera R."/>
            <person name="Culley D."/>
            <person name="Daum C."/>
            <person name="Ezra D."/>
            <person name="Gonzalez J."/>
            <person name="Henrissat B."/>
            <person name="Kuo A."/>
            <person name="Liang C."/>
            <person name="Lipzen A."/>
            <person name="Lutzoni F."/>
            <person name="Magnuson J."/>
            <person name="Mondo S."/>
            <person name="Nolan M."/>
            <person name="Ohm R."/>
            <person name="Pangilinan J."/>
            <person name="Park H.-J."/>
            <person name="Ramirez L."/>
            <person name="Alfaro M."/>
            <person name="Sun H."/>
            <person name="Tritt A."/>
            <person name="Yoshinaga Y."/>
            <person name="Zwiers L.-H."/>
            <person name="Turgeon B."/>
            <person name="Goodwin S."/>
            <person name="Spatafora J."/>
            <person name="Crous P."/>
            <person name="Grigoriev I."/>
        </authorList>
    </citation>
    <scope>NUCLEOTIDE SEQUENCE</scope>
    <source>
        <strain evidence="8">CBS 175.79</strain>
    </source>
</reference>
<dbReference type="SUPFAM" id="SSF51905">
    <property type="entry name" value="FAD/NAD(P)-binding domain"/>
    <property type="match status" value="1"/>
</dbReference>
<dbReference type="GO" id="GO:0071949">
    <property type="term" value="F:FAD binding"/>
    <property type="evidence" value="ECO:0007669"/>
    <property type="project" value="InterPro"/>
</dbReference>
<feature type="region of interest" description="Disordered" evidence="6">
    <location>
        <begin position="1"/>
        <end position="20"/>
    </location>
</feature>
<dbReference type="EMBL" id="ML978066">
    <property type="protein sequence ID" value="KAF2021434.1"/>
    <property type="molecule type" value="Genomic_DNA"/>
</dbReference>
<keyword evidence="5" id="KW-0503">Monooxygenase</keyword>
<keyword evidence="3" id="KW-0274">FAD</keyword>
<evidence type="ECO:0000256" key="6">
    <source>
        <dbReference type="SAM" id="MobiDB-lite"/>
    </source>
</evidence>
<dbReference type="Gene3D" id="3.50.50.60">
    <property type="entry name" value="FAD/NAD(P)-binding domain"/>
    <property type="match status" value="1"/>
</dbReference>
<evidence type="ECO:0000256" key="4">
    <source>
        <dbReference type="ARBA" id="ARBA00023002"/>
    </source>
</evidence>
<dbReference type="OrthoDB" id="1047367at2759"/>